<evidence type="ECO:0000313" key="2">
    <source>
        <dbReference type="EMBL" id="CAA0107054.1"/>
    </source>
</evidence>
<accession>A0A5S9PSM0</accession>
<evidence type="ECO:0000259" key="1">
    <source>
        <dbReference type="Pfam" id="PF00004"/>
    </source>
</evidence>
<dbReference type="GO" id="GO:0004252">
    <property type="term" value="F:serine-type endopeptidase activity"/>
    <property type="evidence" value="ECO:0007669"/>
    <property type="project" value="UniProtKB-EC"/>
</dbReference>
<dbReference type="Gene3D" id="3.40.50.300">
    <property type="entry name" value="P-loop containing nucleotide triphosphate hydrolases"/>
    <property type="match status" value="1"/>
</dbReference>
<dbReference type="GO" id="GO:0005524">
    <property type="term" value="F:ATP binding"/>
    <property type="evidence" value="ECO:0007669"/>
    <property type="project" value="InterPro"/>
</dbReference>
<dbReference type="InterPro" id="IPR003959">
    <property type="entry name" value="ATPase_AAA_core"/>
</dbReference>
<dbReference type="EMBL" id="CACSIK010000002">
    <property type="protein sequence ID" value="CAA0107173.1"/>
    <property type="molecule type" value="Genomic_DNA"/>
</dbReference>
<dbReference type="GO" id="GO:0004176">
    <property type="term" value="F:ATP-dependent peptidase activity"/>
    <property type="evidence" value="ECO:0007669"/>
    <property type="project" value="InterPro"/>
</dbReference>
<dbReference type="InterPro" id="IPR027065">
    <property type="entry name" value="Lon_Prtase"/>
</dbReference>
<gene>
    <name evidence="3" type="primary">lon_2</name>
    <name evidence="3" type="ORF">IHBHHGIJ_03035</name>
    <name evidence="2" type="ORF">KFEGEMFD_02408</name>
</gene>
<dbReference type="InterPro" id="IPR027417">
    <property type="entry name" value="P-loop_NTPase"/>
</dbReference>
<keyword evidence="4" id="KW-1185">Reference proteome</keyword>
<evidence type="ECO:0000313" key="3">
    <source>
        <dbReference type="EMBL" id="CAA0107173.1"/>
    </source>
</evidence>
<feature type="domain" description="ATPase AAA-type core" evidence="1">
    <location>
        <begin position="228"/>
        <end position="367"/>
    </location>
</feature>
<organism evidence="3 4">
    <name type="scientific">Zhongshania aliphaticivorans</name>
    <dbReference type="NCBI Taxonomy" id="1470434"/>
    <lineage>
        <taxon>Bacteria</taxon>
        <taxon>Pseudomonadati</taxon>
        <taxon>Pseudomonadota</taxon>
        <taxon>Gammaproteobacteria</taxon>
        <taxon>Cellvibrionales</taxon>
        <taxon>Spongiibacteraceae</taxon>
        <taxon>Zhongshania</taxon>
    </lineage>
</organism>
<dbReference type="EMBL" id="CACSIM010000003">
    <property type="protein sequence ID" value="CAA0107054.1"/>
    <property type="molecule type" value="Genomic_DNA"/>
</dbReference>
<name>A0A5S9PSM0_9GAMM</name>
<dbReference type="GO" id="GO:0006508">
    <property type="term" value="P:proteolysis"/>
    <property type="evidence" value="ECO:0007669"/>
    <property type="project" value="UniProtKB-KW"/>
</dbReference>
<dbReference type="AlphaFoldDB" id="A0A5S9PSM0"/>
<dbReference type="RefSeq" id="WP_159269731.1">
    <property type="nucleotide sequence ID" value="NZ_CACSIK010000002.1"/>
</dbReference>
<dbReference type="GO" id="GO:0030163">
    <property type="term" value="P:protein catabolic process"/>
    <property type="evidence" value="ECO:0007669"/>
    <property type="project" value="InterPro"/>
</dbReference>
<keyword evidence="3" id="KW-0645">Protease</keyword>
<evidence type="ECO:0000313" key="5">
    <source>
        <dbReference type="Proteomes" id="UP000439591"/>
    </source>
</evidence>
<dbReference type="Proteomes" id="UP000435877">
    <property type="component" value="Unassembled WGS sequence"/>
</dbReference>
<dbReference type="PANTHER" id="PTHR10046">
    <property type="entry name" value="ATP DEPENDENT LON PROTEASE FAMILY MEMBER"/>
    <property type="match status" value="1"/>
</dbReference>
<dbReference type="GO" id="GO:0016887">
    <property type="term" value="F:ATP hydrolysis activity"/>
    <property type="evidence" value="ECO:0007669"/>
    <property type="project" value="InterPro"/>
</dbReference>
<proteinExistence type="predicted"/>
<dbReference type="OrthoDB" id="9809379at2"/>
<dbReference type="SUPFAM" id="SSF52540">
    <property type="entry name" value="P-loop containing nucleoside triphosphate hydrolases"/>
    <property type="match status" value="1"/>
</dbReference>
<sequence>MIHQIEQLIARGIPVVSISGAQKLARTLELTLAHYTVDAPYLIFNVDTIDGSKWIFLRDVEEANRLLKTILDFYNQLPTNIDQDRVQLIDLVSSNNPRPRACDSITLALIDDRNRTFLPVPSDEKRPRLEYDNTTRPKQAPIRFLHAMSEAEIEKTNSISNNFGPELSDLLSQLSRPIKRWLPNSDAIHRVETLKDETPHMGEFLDEVLNTMKMAERFTANRFTLPPMILKGPPGVGKTHSLFALTEALGLSMHNIPMSTLGAGFALTGMERGWRDPEAGLLAKAAAKSKHINPIIILDEFEKAMFKKADNVAGIEPALLQMLEKDSARRFYDLYLEQEIDLSEVSYIGSANTIDSIPPAILSRVKVIEVGYPTPESLQRLYSKILNNALKDDYGIDCLTVGVTTNKDRELLTNINPRLLRNNAGRILSTIIMTAQRGDHIYVSAEELLRLIPSDPNTALKGIGFMAVL</sequence>
<dbReference type="Pfam" id="PF00004">
    <property type="entry name" value="AAA"/>
    <property type="match status" value="1"/>
</dbReference>
<dbReference type="Proteomes" id="UP000439591">
    <property type="component" value="Unassembled WGS sequence"/>
</dbReference>
<reference evidence="4 5" key="1">
    <citation type="submission" date="2019-11" db="EMBL/GenBank/DDBJ databases">
        <authorList>
            <person name="Holert J."/>
        </authorList>
    </citation>
    <scope>NUCLEOTIDE SEQUENCE [LARGE SCALE GENOMIC DNA]</scope>
    <source>
        <strain evidence="2">BC3_2A</strain>
        <strain evidence="3">SB11_1A</strain>
    </source>
</reference>
<keyword evidence="3" id="KW-0378">Hydrolase</keyword>
<dbReference type="EC" id="3.4.21.53" evidence="3"/>
<protein>
    <submittedName>
        <fullName evidence="3">Lon protease</fullName>
        <ecNumber evidence="3">3.4.21.53</ecNumber>
    </submittedName>
</protein>
<evidence type="ECO:0000313" key="4">
    <source>
        <dbReference type="Proteomes" id="UP000435877"/>
    </source>
</evidence>